<gene>
    <name evidence="3" type="ORF">J437_LFUL007815</name>
</gene>
<dbReference type="PANTHER" id="PTHR22874:SF1">
    <property type="entry name" value="ACTIVATING MOLECULE IN BECN1-REGULATED AUTOPHAGY PROTEIN 1"/>
    <property type="match status" value="1"/>
</dbReference>
<feature type="compositionally biased region" description="Acidic residues" evidence="2">
    <location>
        <begin position="391"/>
        <end position="404"/>
    </location>
</feature>
<feature type="compositionally biased region" description="Low complexity" evidence="2">
    <location>
        <begin position="203"/>
        <end position="223"/>
    </location>
</feature>
<feature type="compositionally biased region" description="Pro residues" evidence="2">
    <location>
        <begin position="224"/>
        <end position="234"/>
    </location>
</feature>
<reference evidence="3" key="2">
    <citation type="submission" date="2017-10" db="EMBL/GenBank/DDBJ databases">
        <title>Ladona fulva Genome sequencing and assembly.</title>
        <authorList>
            <person name="Murali S."/>
            <person name="Richards S."/>
            <person name="Bandaranaike D."/>
            <person name="Bellair M."/>
            <person name="Blankenburg K."/>
            <person name="Chao H."/>
            <person name="Dinh H."/>
            <person name="Doddapaneni H."/>
            <person name="Dugan-Rocha S."/>
            <person name="Elkadiri S."/>
            <person name="Gnanaolivu R."/>
            <person name="Hernandez B."/>
            <person name="Skinner E."/>
            <person name="Javaid M."/>
            <person name="Lee S."/>
            <person name="Li M."/>
            <person name="Ming W."/>
            <person name="Munidasa M."/>
            <person name="Muniz J."/>
            <person name="Nguyen L."/>
            <person name="Hughes D."/>
            <person name="Osuji N."/>
            <person name="Pu L.-L."/>
            <person name="Puazo M."/>
            <person name="Qu C."/>
            <person name="Quiroz J."/>
            <person name="Raj R."/>
            <person name="Weissenberger G."/>
            <person name="Xin Y."/>
            <person name="Zou X."/>
            <person name="Han Y."/>
            <person name="Worley K."/>
            <person name="Muzny D."/>
            <person name="Gibbs R."/>
        </authorList>
    </citation>
    <scope>NUCLEOTIDE SEQUENCE</scope>
    <source>
        <strain evidence="3">Sampled in the wild</strain>
    </source>
</reference>
<feature type="region of interest" description="Disordered" evidence="2">
    <location>
        <begin position="198"/>
        <end position="271"/>
    </location>
</feature>
<evidence type="ECO:0000313" key="3">
    <source>
        <dbReference type="EMBL" id="KAG8226901.1"/>
    </source>
</evidence>
<dbReference type="SUPFAM" id="SSF50978">
    <property type="entry name" value="WD40 repeat-like"/>
    <property type="match status" value="1"/>
</dbReference>
<dbReference type="PROSITE" id="PS50082">
    <property type="entry name" value="WD_REPEATS_2"/>
    <property type="match status" value="1"/>
</dbReference>
<feature type="compositionally biased region" description="Low complexity" evidence="2">
    <location>
        <begin position="549"/>
        <end position="563"/>
    </location>
</feature>
<feature type="compositionally biased region" description="Pro residues" evidence="2">
    <location>
        <begin position="564"/>
        <end position="596"/>
    </location>
</feature>
<dbReference type="Gene3D" id="2.130.10.10">
    <property type="entry name" value="YVTN repeat-like/Quinoprotein amine dehydrogenase"/>
    <property type="match status" value="1"/>
</dbReference>
<dbReference type="InterPro" id="IPR052596">
    <property type="entry name" value="AMBRA1_autophagy"/>
</dbReference>
<dbReference type="EMBL" id="KZ308302">
    <property type="protein sequence ID" value="KAG8226901.1"/>
    <property type="molecule type" value="Genomic_DNA"/>
</dbReference>
<dbReference type="PROSITE" id="PS50294">
    <property type="entry name" value="WD_REPEATS_REGION"/>
    <property type="match status" value="1"/>
</dbReference>
<evidence type="ECO:0000256" key="2">
    <source>
        <dbReference type="SAM" id="MobiDB-lite"/>
    </source>
</evidence>
<protein>
    <recommendedName>
        <fullName evidence="5">Activating molecule in BECN1-regulated autophagy protein 1</fullName>
    </recommendedName>
</protein>
<feature type="compositionally biased region" description="Low complexity" evidence="2">
    <location>
        <begin position="474"/>
        <end position="488"/>
    </location>
</feature>
<name>A0A8K0K310_LADFU</name>
<sequence>REIGNVPRNKGTGGPPQELQWAAEDQLISKTHEELECELPVTARATYLIVFSHDGTLVASCHGDHNVYVTDLGSGKTVRKLSGHPRSPWCLAFHPSSNQILASGCIGGHVRVWDLHGGSELWTAQPDRGIYSLAFHPTDRVLVVATLNELHFWDWSQPVPFAKCITASEKEKVKYVSFDRLGHKLILGIGNRPSVQSQWDRMPVSMTTTNSTPSVSMSSASTNPPSPSYTPPLPTSTASQQENRSASTPSTSSTPSSSNNSNNNNEQERRLSVSYQSLVQQYELLVRRYYDLSHVQASAARVVPRVASPSTSSGPSFASNNEDVNDALDQETNNSTASNSESRLPSSVESLATLHLELLRANLRRIRHPDFLSMPRVHRQRYLRATADLIPSEDGENNDGEENSEGQRQRSTPEGESTHGSFSLQGPDSPSSSNTTSNNDRPFASIRSAFRPRLTVPVAPEQAALDLRVRSCQSTTTTTSTDSTFSTSIRSAFQPRTSSSQSGNSATRGNSSGRQGSRFSSPPADLSVRFGIQLLSRHIDNMQLRIGNSGATPSASSGPSSNPNSPPSSPPPRPSRPPPPTSPPPPSSPPLPPPYAASPSSSDDNGDEPPGPSRVDDEEGSRVRELMELTRISGGEEIDSAGGSNEDGARSGEGDSAGVSSGVAGAPFRDRPGNQTSRKRARVTVRFPEPGPNRPV</sequence>
<dbReference type="PANTHER" id="PTHR22874">
    <property type="entry name" value="ACTIVATING MOLECULE IN BECN1-REGULATED AUTOPHAGY PROTEIN 1"/>
    <property type="match status" value="1"/>
</dbReference>
<proteinExistence type="predicted"/>
<keyword evidence="4" id="KW-1185">Reference proteome</keyword>
<dbReference type="InterPro" id="IPR015943">
    <property type="entry name" value="WD40/YVTN_repeat-like_dom_sf"/>
</dbReference>
<evidence type="ECO:0008006" key="5">
    <source>
        <dbReference type="Google" id="ProtNLM"/>
    </source>
</evidence>
<dbReference type="SMART" id="SM00320">
    <property type="entry name" value="WD40"/>
    <property type="match status" value="3"/>
</dbReference>
<feature type="compositionally biased region" description="Basic and acidic residues" evidence="2">
    <location>
        <begin position="405"/>
        <end position="417"/>
    </location>
</feature>
<feature type="compositionally biased region" description="Low complexity" evidence="2">
    <location>
        <begin position="656"/>
        <end position="666"/>
    </location>
</feature>
<evidence type="ECO:0000313" key="4">
    <source>
        <dbReference type="Proteomes" id="UP000792457"/>
    </source>
</evidence>
<accession>A0A8K0K310</accession>
<dbReference type="GO" id="GO:0080008">
    <property type="term" value="C:Cul4-RING E3 ubiquitin ligase complex"/>
    <property type="evidence" value="ECO:0007669"/>
    <property type="project" value="TreeGrafter"/>
</dbReference>
<feature type="compositionally biased region" description="Low complexity" evidence="2">
    <location>
        <begin position="303"/>
        <end position="319"/>
    </location>
</feature>
<dbReference type="Proteomes" id="UP000792457">
    <property type="component" value="Unassembled WGS sequence"/>
</dbReference>
<dbReference type="InterPro" id="IPR036322">
    <property type="entry name" value="WD40_repeat_dom_sf"/>
</dbReference>
<feature type="region of interest" description="Disordered" evidence="2">
    <location>
        <begin position="471"/>
        <end position="524"/>
    </location>
</feature>
<dbReference type="GO" id="GO:0000045">
    <property type="term" value="P:autophagosome assembly"/>
    <property type="evidence" value="ECO:0007669"/>
    <property type="project" value="TreeGrafter"/>
</dbReference>
<dbReference type="InterPro" id="IPR001680">
    <property type="entry name" value="WD40_rpt"/>
</dbReference>
<comment type="caution">
    <text evidence="3">The sequence shown here is derived from an EMBL/GenBank/DDBJ whole genome shotgun (WGS) entry which is preliminary data.</text>
</comment>
<feature type="region of interest" description="Disordered" evidence="2">
    <location>
        <begin position="546"/>
        <end position="696"/>
    </location>
</feature>
<feature type="region of interest" description="Disordered" evidence="2">
    <location>
        <begin position="303"/>
        <end position="323"/>
    </location>
</feature>
<dbReference type="Pfam" id="PF00400">
    <property type="entry name" value="WD40"/>
    <property type="match status" value="1"/>
</dbReference>
<feature type="compositionally biased region" description="Low complexity" evidence="2">
    <location>
        <begin position="247"/>
        <end position="265"/>
    </location>
</feature>
<dbReference type="GO" id="GO:1990756">
    <property type="term" value="F:ubiquitin-like ligase-substrate adaptor activity"/>
    <property type="evidence" value="ECO:0007669"/>
    <property type="project" value="TreeGrafter"/>
</dbReference>
<evidence type="ECO:0000256" key="1">
    <source>
        <dbReference type="PROSITE-ProRule" id="PRU00221"/>
    </source>
</evidence>
<feature type="compositionally biased region" description="Low complexity" evidence="2">
    <location>
        <begin position="427"/>
        <end position="440"/>
    </location>
</feature>
<feature type="non-terminal residue" evidence="3">
    <location>
        <position position="1"/>
    </location>
</feature>
<dbReference type="OrthoDB" id="6363363at2759"/>
<feature type="non-terminal residue" evidence="3">
    <location>
        <position position="696"/>
    </location>
</feature>
<keyword evidence="1" id="KW-0853">WD repeat</keyword>
<dbReference type="AlphaFoldDB" id="A0A8K0K310"/>
<reference evidence="3" key="1">
    <citation type="submission" date="2013-04" db="EMBL/GenBank/DDBJ databases">
        <authorList>
            <person name="Qu J."/>
            <person name="Murali S.C."/>
            <person name="Bandaranaike D."/>
            <person name="Bellair M."/>
            <person name="Blankenburg K."/>
            <person name="Chao H."/>
            <person name="Dinh H."/>
            <person name="Doddapaneni H."/>
            <person name="Downs B."/>
            <person name="Dugan-Rocha S."/>
            <person name="Elkadiri S."/>
            <person name="Gnanaolivu R.D."/>
            <person name="Hernandez B."/>
            <person name="Javaid M."/>
            <person name="Jayaseelan J.C."/>
            <person name="Lee S."/>
            <person name="Li M."/>
            <person name="Ming W."/>
            <person name="Munidasa M."/>
            <person name="Muniz J."/>
            <person name="Nguyen L."/>
            <person name="Ongeri F."/>
            <person name="Osuji N."/>
            <person name="Pu L.-L."/>
            <person name="Puazo M."/>
            <person name="Qu C."/>
            <person name="Quiroz J."/>
            <person name="Raj R."/>
            <person name="Weissenberger G."/>
            <person name="Xin Y."/>
            <person name="Zou X."/>
            <person name="Han Y."/>
            <person name="Richards S."/>
            <person name="Worley K."/>
            <person name="Muzny D."/>
            <person name="Gibbs R."/>
        </authorList>
    </citation>
    <scope>NUCLEOTIDE SEQUENCE</scope>
    <source>
        <strain evidence="3">Sampled in the wild</strain>
    </source>
</reference>
<feature type="compositionally biased region" description="Polar residues" evidence="2">
    <location>
        <begin position="489"/>
        <end position="520"/>
    </location>
</feature>
<dbReference type="GO" id="GO:0000423">
    <property type="term" value="P:mitophagy"/>
    <property type="evidence" value="ECO:0007669"/>
    <property type="project" value="TreeGrafter"/>
</dbReference>
<organism evidence="3 4">
    <name type="scientific">Ladona fulva</name>
    <name type="common">Scarce chaser dragonfly</name>
    <name type="synonym">Libellula fulva</name>
    <dbReference type="NCBI Taxonomy" id="123851"/>
    <lineage>
        <taxon>Eukaryota</taxon>
        <taxon>Metazoa</taxon>
        <taxon>Ecdysozoa</taxon>
        <taxon>Arthropoda</taxon>
        <taxon>Hexapoda</taxon>
        <taxon>Insecta</taxon>
        <taxon>Pterygota</taxon>
        <taxon>Palaeoptera</taxon>
        <taxon>Odonata</taxon>
        <taxon>Epiprocta</taxon>
        <taxon>Anisoptera</taxon>
        <taxon>Libelluloidea</taxon>
        <taxon>Libellulidae</taxon>
        <taxon>Ladona</taxon>
    </lineage>
</organism>
<feature type="region of interest" description="Disordered" evidence="2">
    <location>
        <begin position="387"/>
        <end position="443"/>
    </location>
</feature>
<feature type="repeat" description="WD" evidence="1">
    <location>
        <begin position="81"/>
        <end position="123"/>
    </location>
</feature>